<protein>
    <recommendedName>
        <fullName evidence="6">Peptidase M50 domain-containing protein</fullName>
    </recommendedName>
</protein>
<dbReference type="GO" id="GO:0004222">
    <property type="term" value="F:metalloendopeptidase activity"/>
    <property type="evidence" value="ECO:0007669"/>
    <property type="project" value="InterPro"/>
</dbReference>
<comment type="caution">
    <text evidence="7">The sequence shown here is derived from an EMBL/GenBank/DDBJ whole genome shotgun (WGS) entry which is preliminary data.</text>
</comment>
<dbReference type="InterPro" id="IPR008915">
    <property type="entry name" value="Peptidase_M50"/>
</dbReference>
<keyword evidence="4 5" id="KW-0472">Membrane</keyword>
<sequence>FIMTTHEFAHGISASIDGVEIKSTGVLGVGLFYLVGFGAFVEVDERELRSSKFHRNTRLRIAAAGTYVNALTAGLAFLLILSFPTLISPFYVQVTQVYSVLTPQDGGFNNGTLEAGDAIIAIKNSG</sequence>
<dbReference type="GO" id="GO:0005737">
    <property type="term" value="C:cytoplasm"/>
    <property type="evidence" value="ECO:0007669"/>
    <property type="project" value="TreeGrafter"/>
</dbReference>
<dbReference type="PANTHER" id="PTHR13325:SF3">
    <property type="entry name" value="MEMBRANE-BOUND TRANSCRIPTION FACTOR SITE-2 PROTEASE"/>
    <property type="match status" value="1"/>
</dbReference>
<dbReference type="GO" id="GO:0031293">
    <property type="term" value="P:membrane protein intracellular domain proteolysis"/>
    <property type="evidence" value="ECO:0007669"/>
    <property type="project" value="TreeGrafter"/>
</dbReference>
<accession>X1VFZ1</accession>
<evidence type="ECO:0000256" key="4">
    <source>
        <dbReference type="ARBA" id="ARBA00023136"/>
    </source>
</evidence>
<organism evidence="7">
    <name type="scientific">marine sediment metagenome</name>
    <dbReference type="NCBI Taxonomy" id="412755"/>
    <lineage>
        <taxon>unclassified sequences</taxon>
        <taxon>metagenomes</taxon>
        <taxon>ecological metagenomes</taxon>
    </lineage>
</organism>
<dbReference type="PANTHER" id="PTHR13325">
    <property type="entry name" value="PROTEASE M50 MEMBRANE-BOUND TRANSCRIPTION FACTOR SITE 2 PROTEASE"/>
    <property type="match status" value="1"/>
</dbReference>
<keyword evidence="3 5" id="KW-1133">Transmembrane helix</keyword>
<evidence type="ECO:0000313" key="7">
    <source>
        <dbReference type="EMBL" id="GAJ16997.1"/>
    </source>
</evidence>
<feature type="non-terminal residue" evidence="7">
    <location>
        <position position="1"/>
    </location>
</feature>
<proteinExistence type="predicted"/>
<feature type="transmembrane region" description="Helical" evidence="5">
    <location>
        <begin position="25"/>
        <end position="43"/>
    </location>
</feature>
<evidence type="ECO:0000259" key="6">
    <source>
        <dbReference type="Pfam" id="PF02163"/>
    </source>
</evidence>
<evidence type="ECO:0000256" key="2">
    <source>
        <dbReference type="ARBA" id="ARBA00022692"/>
    </source>
</evidence>
<gene>
    <name evidence="7" type="ORF">S12H4_60935</name>
</gene>
<feature type="non-terminal residue" evidence="7">
    <location>
        <position position="126"/>
    </location>
</feature>
<feature type="transmembrane region" description="Helical" evidence="5">
    <location>
        <begin position="64"/>
        <end position="87"/>
    </location>
</feature>
<keyword evidence="2 5" id="KW-0812">Transmembrane</keyword>
<feature type="domain" description="Peptidase M50" evidence="6">
    <location>
        <begin position="2"/>
        <end position="96"/>
    </location>
</feature>
<evidence type="ECO:0000256" key="1">
    <source>
        <dbReference type="ARBA" id="ARBA00004127"/>
    </source>
</evidence>
<name>X1VFZ1_9ZZZZ</name>
<comment type="subcellular location">
    <subcellularLocation>
        <location evidence="1">Endomembrane system</location>
        <topology evidence="1">Multi-pass membrane protein</topology>
    </subcellularLocation>
</comment>
<dbReference type="InterPro" id="IPR001193">
    <property type="entry name" value="MBTPS2"/>
</dbReference>
<evidence type="ECO:0000256" key="3">
    <source>
        <dbReference type="ARBA" id="ARBA00022989"/>
    </source>
</evidence>
<evidence type="ECO:0000256" key="5">
    <source>
        <dbReference type="SAM" id="Phobius"/>
    </source>
</evidence>
<dbReference type="Pfam" id="PF02163">
    <property type="entry name" value="Peptidase_M50"/>
    <property type="match status" value="1"/>
</dbReference>
<dbReference type="GO" id="GO:0012505">
    <property type="term" value="C:endomembrane system"/>
    <property type="evidence" value="ECO:0007669"/>
    <property type="project" value="UniProtKB-SubCell"/>
</dbReference>
<dbReference type="EMBL" id="BARW01040265">
    <property type="protein sequence ID" value="GAJ16997.1"/>
    <property type="molecule type" value="Genomic_DNA"/>
</dbReference>
<dbReference type="GO" id="GO:0016020">
    <property type="term" value="C:membrane"/>
    <property type="evidence" value="ECO:0007669"/>
    <property type="project" value="InterPro"/>
</dbReference>
<reference evidence="7" key="1">
    <citation type="journal article" date="2014" name="Front. Microbiol.">
        <title>High frequency of phylogenetically diverse reductive dehalogenase-homologous genes in deep subseafloor sedimentary metagenomes.</title>
        <authorList>
            <person name="Kawai M."/>
            <person name="Futagami T."/>
            <person name="Toyoda A."/>
            <person name="Takaki Y."/>
            <person name="Nishi S."/>
            <person name="Hori S."/>
            <person name="Arai W."/>
            <person name="Tsubouchi T."/>
            <person name="Morono Y."/>
            <person name="Uchiyama I."/>
            <person name="Ito T."/>
            <person name="Fujiyama A."/>
            <person name="Inagaki F."/>
            <person name="Takami H."/>
        </authorList>
    </citation>
    <scope>NUCLEOTIDE SEQUENCE</scope>
    <source>
        <strain evidence="7">Expedition CK06-06</strain>
    </source>
</reference>
<dbReference type="AlphaFoldDB" id="X1VFZ1"/>